<evidence type="ECO:0000313" key="7">
    <source>
        <dbReference type="Proteomes" id="UP001328107"/>
    </source>
</evidence>
<keyword evidence="2" id="KW-0719">Serine esterase</keyword>
<evidence type="ECO:0000256" key="4">
    <source>
        <dbReference type="RuleBase" id="RU361235"/>
    </source>
</evidence>
<comment type="similarity">
    <text evidence="1 4">Belongs to the type-B carboxylesterase/lipase family.</text>
</comment>
<dbReference type="EC" id="3.1.1.-" evidence="4"/>
<accession>A0AAN5CY09</accession>
<evidence type="ECO:0000256" key="1">
    <source>
        <dbReference type="ARBA" id="ARBA00005964"/>
    </source>
</evidence>
<sequence length="93" mass="9905">TRNEDFPPNLGMLDQMEALRWVQSQIVFFGGDPTRVTLFGHSAGAASISAHTYSPLSKGLFHAVILLSGSVLTCLDGAFASTDPSRSFAESVC</sequence>
<gene>
    <name evidence="6" type="ORF">PMAYCL1PPCAC_23208</name>
</gene>
<dbReference type="Gene3D" id="3.40.50.1820">
    <property type="entry name" value="alpha/beta hydrolase"/>
    <property type="match status" value="1"/>
</dbReference>
<evidence type="ECO:0000256" key="2">
    <source>
        <dbReference type="ARBA" id="ARBA00022487"/>
    </source>
</evidence>
<dbReference type="InterPro" id="IPR050309">
    <property type="entry name" value="Type-B_Carboxylest/Lipase"/>
</dbReference>
<evidence type="ECO:0000256" key="3">
    <source>
        <dbReference type="ARBA" id="ARBA00022801"/>
    </source>
</evidence>
<comment type="caution">
    <text evidence="6">The sequence shown here is derived from an EMBL/GenBank/DDBJ whole genome shotgun (WGS) entry which is preliminary data.</text>
</comment>
<dbReference type="PROSITE" id="PS00122">
    <property type="entry name" value="CARBOXYLESTERASE_B_1"/>
    <property type="match status" value="1"/>
</dbReference>
<keyword evidence="3 4" id="KW-0378">Hydrolase</keyword>
<keyword evidence="7" id="KW-1185">Reference proteome</keyword>
<dbReference type="InterPro" id="IPR029058">
    <property type="entry name" value="AB_hydrolase_fold"/>
</dbReference>
<feature type="domain" description="Carboxylesterase type B" evidence="5">
    <location>
        <begin position="2"/>
        <end position="74"/>
    </location>
</feature>
<dbReference type="InterPro" id="IPR019826">
    <property type="entry name" value="Carboxylesterase_B_AS"/>
</dbReference>
<reference evidence="7" key="1">
    <citation type="submission" date="2022-10" db="EMBL/GenBank/DDBJ databases">
        <title>Genome assembly of Pristionchus species.</title>
        <authorList>
            <person name="Yoshida K."/>
            <person name="Sommer R.J."/>
        </authorList>
    </citation>
    <scope>NUCLEOTIDE SEQUENCE [LARGE SCALE GENOMIC DNA]</scope>
    <source>
        <strain evidence="7">RS5460</strain>
    </source>
</reference>
<protein>
    <recommendedName>
        <fullName evidence="4">Carboxylic ester hydrolase</fullName>
        <ecNumber evidence="4">3.1.1.-</ecNumber>
    </recommendedName>
</protein>
<dbReference type="PANTHER" id="PTHR11559">
    <property type="entry name" value="CARBOXYLESTERASE"/>
    <property type="match status" value="1"/>
</dbReference>
<dbReference type="Pfam" id="PF00135">
    <property type="entry name" value="COesterase"/>
    <property type="match status" value="1"/>
</dbReference>
<dbReference type="GO" id="GO:0052689">
    <property type="term" value="F:carboxylic ester hydrolase activity"/>
    <property type="evidence" value="ECO:0007669"/>
    <property type="project" value="UniProtKB-KW"/>
</dbReference>
<dbReference type="AlphaFoldDB" id="A0AAN5CY09"/>
<proteinExistence type="inferred from homology"/>
<organism evidence="6 7">
    <name type="scientific">Pristionchus mayeri</name>
    <dbReference type="NCBI Taxonomy" id="1317129"/>
    <lineage>
        <taxon>Eukaryota</taxon>
        <taxon>Metazoa</taxon>
        <taxon>Ecdysozoa</taxon>
        <taxon>Nematoda</taxon>
        <taxon>Chromadorea</taxon>
        <taxon>Rhabditida</taxon>
        <taxon>Rhabditina</taxon>
        <taxon>Diplogasteromorpha</taxon>
        <taxon>Diplogasteroidea</taxon>
        <taxon>Neodiplogasteridae</taxon>
        <taxon>Pristionchus</taxon>
    </lineage>
</organism>
<feature type="non-terminal residue" evidence="6">
    <location>
        <position position="1"/>
    </location>
</feature>
<dbReference type="Proteomes" id="UP001328107">
    <property type="component" value="Unassembled WGS sequence"/>
</dbReference>
<dbReference type="InterPro" id="IPR002018">
    <property type="entry name" value="CarbesteraseB"/>
</dbReference>
<dbReference type="EMBL" id="BTRK01000005">
    <property type="protein sequence ID" value="GMR53013.1"/>
    <property type="molecule type" value="Genomic_DNA"/>
</dbReference>
<evidence type="ECO:0000313" key="6">
    <source>
        <dbReference type="EMBL" id="GMR53013.1"/>
    </source>
</evidence>
<name>A0AAN5CY09_9BILA</name>
<dbReference type="SUPFAM" id="SSF53474">
    <property type="entry name" value="alpha/beta-Hydrolases"/>
    <property type="match status" value="1"/>
</dbReference>
<feature type="non-terminal residue" evidence="6">
    <location>
        <position position="93"/>
    </location>
</feature>
<evidence type="ECO:0000259" key="5">
    <source>
        <dbReference type="Pfam" id="PF00135"/>
    </source>
</evidence>